<dbReference type="Gene3D" id="3.30.710.10">
    <property type="entry name" value="Potassium Channel Kv1.1, Chain A"/>
    <property type="match status" value="1"/>
</dbReference>
<dbReference type="PROSITE" id="PS50097">
    <property type="entry name" value="BTB"/>
    <property type="match status" value="1"/>
</dbReference>
<dbReference type="EMBL" id="WHVB01000020">
    <property type="protein sequence ID" value="KAF8472365.1"/>
    <property type="molecule type" value="Genomic_DNA"/>
</dbReference>
<keyword evidence="1" id="KW-0732">Signal</keyword>
<dbReference type="Pfam" id="PF00651">
    <property type="entry name" value="BTB"/>
    <property type="match status" value="1"/>
</dbReference>
<dbReference type="OrthoDB" id="3357985at2759"/>
<feature type="signal peptide" evidence="1">
    <location>
        <begin position="1"/>
        <end position="19"/>
    </location>
</feature>
<evidence type="ECO:0000256" key="1">
    <source>
        <dbReference type="SAM" id="SignalP"/>
    </source>
</evidence>
<dbReference type="SMART" id="SM00225">
    <property type="entry name" value="BTB"/>
    <property type="match status" value="1"/>
</dbReference>
<feature type="non-terminal residue" evidence="3">
    <location>
        <position position="214"/>
    </location>
</feature>
<accession>A0A9P5K0I3</accession>
<dbReference type="CDD" id="cd18186">
    <property type="entry name" value="BTB_POZ_ZBTB_KLHL-like"/>
    <property type="match status" value="1"/>
</dbReference>
<dbReference type="Proteomes" id="UP000759537">
    <property type="component" value="Unassembled WGS sequence"/>
</dbReference>
<reference evidence="3" key="2">
    <citation type="journal article" date="2020" name="Nat. Commun.">
        <title>Large-scale genome sequencing of mycorrhizal fungi provides insights into the early evolution of symbiotic traits.</title>
        <authorList>
            <person name="Miyauchi S."/>
            <person name="Kiss E."/>
            <person name="Kuo A."/>
            <person name="Drula E."/>
            <person name="Kohler A."/>
            <person name="Sanchez-Garcia M."/>
            <person name="Morin E."/>
            <person name="Andreopoulos B."/>
            <person name="Barry K.W."/>
            <person name="Bonito G."/>
            <person name="Buee M."/>
            <person name="Carver A."/>
            <person name="Chen C."/>
            <person name="Cichocki N."/>
            <person name="Clum A."/>
            <person name="Culley D."/>
            <person name="Crous P.W."/>
            <person name="Fauchery L."/>
            <person name="Girlanda M."/>
            <person name="Hayes R.D."/>
            <person name="Keri Z."/>
            <person name="LaButti K."/>
            <person name="Lipzen A."/>
            <person name="Lombard V."/>
            <person name="Magnuson J."/>
            <person name="Maillard F."/>
            <person name="Murat C."/>
            <person name="Nolan M."/>
            <person name="Ohm R.A."/>
            <person name="Pangilinan J."/>
            <person name="Pereira M.F."/>
            <person name="Perotto S."/>
            <person name="Peter M."/>
            <person name="Pfister S."/>
            <person name="Riley R."/>
            <person name="Sitrit Y."/>
            <person name="Stielow J.B."/>
            <person name="Szollosi G."/>
            <person name="Zifcakova L."/>
            <person name="Stursova M."/>
            <person name="Spatafora J.W."/>
            <person name="Tedersoo L."/>
            <person name="Vaario L.M."/>
            <person name="Yamada A."/>
            <person name="Yan M."/>
            <person name="Wang P."/>
            <person name="Xu J."/>
            <person name="Bruns T."/>
            <person name="Baldrian P."/>
            <person name="Vilgalys R."/>
            <person name="Dunand C."/>
            <person name="Henrissat B."/>
            <person name="Grigoriev I.V."/>
            <person name="Hibbett D."/>
            <person name="Nagy L.G."/>
            <person name="Martin F.M."/>
        </authorList>
    </citation>
    <scope>NUCLEOTIDE SEQUENCE</scope>
    <source>
        <strain evidence="3">Prilba</strain>
    </source>
</reference>
<dbReference type="AlphaFoldDB" id="A0A9P5K0I3"/>
<reference evidence="3" key="1">
    <citation type="submission" date="2019-10" db="EMBL/GenBank/DDBJ databases">
        <authorList>
            <consortium name="DOE Joint Genome Institute"/>
            <person name="Kuo A."/>
            <person name="Miyauchi S."/>
            <person name="Kiss E."/>
            <person name="Drula E."/>
            <person name="Kohler A."/>
            <person name="Sanchez-Garcia M."/>
            <person name="Andreopoulos B."/>
            <person name="Barry K.W."/>
            <person name="Bonito G."/>
            <person name="Buee M."/>
            <person name="Carver A."/>
            <person name="Chen C."/>
            <person name="Cichocki N."/>
            <person name="Clum A."/>
            <person name="Culley D."/>
            <person name="Crous P.W."/>
            <person name="Fauchery L."/>
            <person name="Girlanda M."/>
            <person name="Hayes R."/>
            <person name="Keri Z."/>
            <person name="LaButti K."/>
            <person name="Lipzen A."/>
            <person name="Lombard V."/>
            <person name="Magnuson J."/>
            <person name="Maillard F."/>
            <person name="Morin E."/>
            <person name="Murat C."/>
            <person name="Nolan M."/>
            <person name="Ohm R."/>
            <person name="Pangilinan J."/>
            <person name="Pereira M."/>
            <person name="Perotto S."/>
            <person name="Peter M."/>
            <person name="Riley R."/>
            <person name="Sitrit Y."/>
            <person name="Stielow B."/>
            <person name="Szollosi G."/>
            <person name="Zifcakova L."/>
            <person name="Stursova M."/>
            <person name="Spatafora J.W."/>
            <person name="Tedersoo L."/>
            <person name="Vaario L.-M."/>
            <person name="Yamada A."/>
            <person name="Yan M."/>
            <person name="Wang P."/>
            <person name="Xu J."/>
            <person name="Bruns T."/>
            <person name="Baldrian P."/>
            <person name="Vilgalys R."/>
            <person name="Henrissat B."/>
            <person name="Grigoriev I.V."/>
            <person name="Hibbett D."/>
            <person name="Nagy L.G."/>
            <person name="Martin F.M."/>
        </authorList>
    </citation>
    <scope>NUCLEOTIDE SEQUENCE</scope>
    <source>
        <strain evidence="3">Prilba</strain>
    </source>
</reference>
<evidence type="ECO:0000313" key="3">
    <source>
        <dbReference type="EMBL" id="KAF8472365.1"/>
    </source>
</evidence>
<evidence type="ECO:0000313" key="4">
    <source>
        <dbReference type="Proteomes" id="UP000759537"/>
    </source>
</evidence>
<evidence type="ECO:0000259" key="2">
    <source>
        <dbReference type="PROSITE" id="PS50097"/>
    </source>
</evidence>
<dbReference type="InterPro" id="IPR011333">
    <property type="entry name" value="SKP1/BTB/POZ_sf"/>
</dbReference>
<name>A0A9P5K0I3_9AGAM</name>
<dbReference type="SUPFAM" id="SSF54695">
    <property type="entry name" value="POZ domain"/>
    <property type="match status" value="1"/>
</dbReference>
<sequence>MCKTRELLVMLNLVQAGSALYLVRDQEDPQARINWTPSPPETFDVSDTNLIIRSSDLIDFRVHKSILATTSSFFEDLLSLPQPSDSEIVDGLPVVQLPESSELLNSLISILYPVRTVLPNSYEKVLHLLAACQKYEMVSVQSFIRAEVNRGTCPVPKGAEAFSVYAIASAKELIPEMENSARLTLDHPMTFELLGERLRLFEGSALQNLASFRK</sequence>
<protein>
    <recommendedName>
        <fullName evidence="2">BTB domain-containing protein</fullName>
    </recommendedName>
</protein>
<gene>
    <name evidence="3" type="ORF">DFH94DRAFT_673982</name>
</gene>
<organism evidence="3 4">
    <name type="scientific">Russula ochroleuca</name>
    <dbReference type="NCBI Taxonomy" id="152965"/>
    <lineage>
        <taxon>Eukaryota</taxon>
        <taxon>Fungi</taxon>
        <taxon>Dikarya</taxon>
        <taxon>Basidiomycota</taxon>
        <taxon>Agaricomycotina</taxon>
        <taxon>Agaricomycetes</taxon>
        <taxon>Russulales</taxon>
        <taxon>Russulaceae</taxon>
        <taxon>Russula</taxon>
    </lineage>
</organism>
<keyword evidence="4" id="KW-1185">Reference proteome</keyword>
<feature type="chain" id="PRO_5040198911" description="BTB domain-containing protein" evidence="1">
    <location>
        <begin position="20"/>
        <end position="214"/>
    </location>
</feature>
<comment type="caution">
    <text evidence="3">The sequence shown here is derived from an EMBL/GenBank/DDBJ whole genome shotgun (WGS) entry which is preliminary data.</text>
</comment>
<feature type="domain" description="BTB" evidence="2">
    <location>
        <begin position="46"/>
        <end position="120"/>
    </location>
</feature>
<proteinExistence type="predicted"/>
<dbReference type="InterPro" id="IPR000210">
    <property type="entry name" value="BTB/POZ_dom"/>
</dbReference>